<dbReference type="InterPro" id="IPR001647">
    <property type="entry name" value="HTH_TetR"/>
</dbReference>
<dbReference type="InterPro" id="IPR009057">
    <property type="entry name" value="Homeodomain-like_sf"/>
</dbReference>
<dbReference type="SUPFAM" id="SSF48498">
    <property type="entry name" value="Tetracyclin repressor-like, C-terminal domain"/>
    <property type="match status" value="1"/>
</dbReference>
<dbReference type="Pfam" id="PF00440">
    <property type="entry name" value="TetR_N"/>
    <property type="match status" value="1"/>
</dbReference>
<dbReference type="PROSITE" id="PS50977">
    <property type="entry name" value="HTH_TETR_2"/>
    <property type="match status" value="1"/>
</dbReference>
<sequence>MKIRRKTKKIITKKKDGAGSRDSAAAKSVKAPAAKRLRLLQSAVKLVYQQGFDKTTLADIAADSKIPLGNVYYYFKTKDAIGNALIEQHVLDYRAFRNEWDKDPDPKNRLLSFIQMMQDNSEQLALSGCPMGTLCSELQKQGGPLAQKGSQLFSEFLVWIEAQFRAIGQEAESGNLAVHLLSVLEGSTLLTHSFRDPTYIIREANWLREWVRTMSPRQGKSKKDNK</sequence>
<dbReference type="RefSeq" id="WP_100786036.1">
    <property type="nucleotide sequence ID" value="NZ_NPDU01000051.1"/>
</dbReference>
<dbReference type="Gene3D" id="1.10.357.10">
    <property type="entry name" value="Tetracycline Repressor, domain 2"/>
    <property type="match status" value="1"/>
</dbReference>
<evidence type="ECO:0000256" key="3">
    <source>
        <dbReference type="ARBA" id="ARBA00023163"/>
    </source>
</evidence>
<accession>A0A2M9YMU2</accession>
<keyword evidence="2 4" id="KW-0238">DNA-binding</keyword>
<keyword evidence="1" id="KW-0805">Transcription regulation</keyword>
<dbReference type="PANTHER" id="PTHR47506">
    <property type="entry name" value="TRANSCRIPTIONAL REGULATORY PROTEIN"/>
    <property type="match status" value="1"/>
</dbReference>
<organism evidence="7 10">
    <name type="scientific">Leptospira adleri</name>
    <dbReference type="NCBI Taxonomy" id="2023186"/>
    <lineage>
        <taxon>Bacteria</taxon>
        <taxon>Pseudomonadati</taxon>
        <taxon>Spirochaetota</taxon>
        <taxon>Spirochaetia</taxon>
        <taxon>Leptospirales</taxon>
        <taxon>Leptospiraceae</taxon>
        <taxon>Leptospira</taxon>
    </lineage>
</organism>
<evidence type="ECO:0000313" key="7">
    <source>
        <dbReference type="EMBL" id="PJZ52829.1"/>
    </source>
</evidence>
<evidence type="ECO:0000313" key="9">
    <source>
        <dbReference type="Proteomes" id="UP000232149"/>
    </source>
</evidence>
<keyword evidence="9" id="KW-1185">Reference proteome</keyword>
<dbReference type="AlphaFoldDB" id="A0A2M9YMU2"/>
<dbReference type="PANTHER" id="PTHR47506:SF6">
    <property type="entry name" value="HTH-TYPE TRANSCRIPTIONAL REPRESSOR NEMR"/>
    <property type="match status" value="1"/>
</dbReference>
<evidence type="ECO:0000256" key="5">
    <source>
        <dbReference type="SAM" id="MobiDB-lite"/>
    </source>
</evidence>
<evidence type="ECO:0000256" key="4">
    <source>
        <dbReference type="PROSITE-ProRule" id="PRU00335"/>
    </source>
</evidence>
<evidence type="ECO:0000313" key="8">
    <source>
        <dbReference type="EMBL" id="PJZ60736.1"/>
    </source>
</evidence>
<evidence type="ECO:0000313" key="10">
    <source>
        <dbReference type="Proteomes" id="UP000232188"/>
    </source>
</evidence>
<evidence type="ECO:0000259" key="6">
    <source>
        <dbReference type="PROSITE" id="PS50977"/>
    </source>
</evidence>
<proteinExistence type="predicted"/>
<name>A0A2M9YMU2_9LEPT</name>
<comment type="caution">
    <text evidence="7">The sequence shown here is derived from an EMBL/GenBank/DDBJ whole genome shotgun (WGS) entry which is preliminary data.</text>
</comment>
<keyword evidence="3" id="KW-0804">Transcription</keyword>
<dbReference type="InterPro" id="IPR036271">
    <property type="entry name" value="Tet_transcr_reg_TetR-rel_C_sf"/>
</dbReference>
<dbReference type="EMBL" id="NPDU01000051">
    <property type="protein sequence ID" value="PJZ60736.1"/>
    <property type="molecule type" value="Genomic_DNA"/>
</dbReference>
<feature type="compositionally biased region" description="Basic residues" evidence="5">
    <location>
        <begin position="1"/>
        <end position="12"/>
    </location>
</feature>
<protein>
    <recommendedName>
        <fullName evidence="6">HTH tetR-type domain-containing protein</fullName>
    </recommendedName>
</protein>
<feature type="DNA-binding region" description="H-T-H motif" evidence="4">
    <location>
        <begin position="56"/>
        <end position="75"/>
    </location>
</feature>
<dbReference type="Proteomes" id="UP000232149">
    <property type="component" value="Unassembled WGS sequence"/>
</dbReference>
<feature type="domain" description="HTH tetR-type" evidence="6">
    <location>
        <begin position="33"/>
        <end position="93"/>
    </location>
</feature>
<dbReference type="SUPFAM" id="SSF46689">
    <property type="entry name" value="Homeodomain-like"/>
    <property type="match status" value="1"/>
</dbReference>
<dbReference type="Proteomes" id="UP000232188">
    <property type="component" value="Unassembled WGS sequence"/>
</dbReference>
<dbReference type="EMBL" id="NPDV01000010">
    <property type="protein sequence ID" value="PJZ52829.1"/>
    <property type="molecule type" value="Genomic_DNA"/>
</dbReference>
<gene>
    <name evidence="8" type="ORF">CH376_16805</name>
    <name evidence="7" type="ORF">CH380_12225</name>
</gene>
<dbReference type="GO" id="GO:0003677">
    <property type="term" value="F:DNA binding"/>
    <property type="evidence" value="ECO:0007669"/>
    <property type="project" value="UniProtKB-UniRule"/>
</dbReference>
<evidence type="ECO:0000256" key="1">
    <source>
        <dbReference type="ARBA" id="ARBA00023015"/>
    </source>
</evidence>
<feature type="region of interest" description="Disordered" evidence="5">
    <location>
        <begin position="1"/>
        <end position="27"/>
    </location>
</feature>
<evidence type="ECO:0000256" key="2">
    <source>
        <dbReference type="ARBA" id="ARBA00023125"/>
    </source>
</evidence>
<reference evidence="9 10" key="1">
    <citation type="submission" date="2017-07" db="EMBL/GenBank/DDBJ databases">
        <title>Leptospira spp. isolated from tropical soils.</title>
        <authorList>
            <person name="Thibeaux R."/>
            <person name="Iraola G."/>
            <person name="Ferres I."/>
            <person name="Bierque E."/>
            <person name="Girault D."/>
            <person name="Soupe-Gilbert M.-E."/>
            <person name="Picardeau M."/>
            <person name="Goarant C."/>
        </authorList>
    </citation>
    <scope>NUCLEOTIDE SEQUENCE [LARGE SCALE GENOMIC DNA]</scope>
    <source>
        <strain evidence="7 10">FH2-B-C1</strain>
        <strain evidence="8 9">FH2-B-D1</strain>
    </source>
</reference>